<dbReference type="PROSITE" id="PS51885">
    <property type="entry name" value="NEPRILYSIN"/>
    <property type="match status" value="1"/>
</dbReference>
<dbReference type="Gene3D" id="1.10.1380.10">
    <property type="entry name" value="Neutral endopeptidase , domain2"/>
    <property type="match status" value="1"/>
</dbReference>
<feature type="domain" description="Peptidase M13 C-terminal" evidence="1">
    <location>
        <begin position="100"/>
        <end position="190"/>
    </location>
</feature>
<dbReference type="Proteomes" id="UP000838756">
    <property type="component" value="Unassembled WGS sequence"/>
</dbReference>
<dbReference type="OrthoDB" id="6475849at2759"/>
<dbReference type="GO" id="GO:0005886">
    <property type="term" value="C:plasma membrane"/>
    <property type="evidence" value="ECO:0007669"/>
    <property type="project" value="TreeGrafter"/>
</dbReference>
<dbReference type="Gene3D" id="3.40.390.10">
    <property type="entry name" value="Collagenase (Catalytic Domain)"/>
    <property type="match status" value="1"/>
</dbReference>
<dbReference type="InterPro" id="IPR018497">
    <property type="entry name" value="Peptidase_M13_C"/>
</dbReference>
<protein>
    <submittedName>
        <fullName evidence="2">Jg7972 protein</fullName>
    </submittedName>
</protein>
<reference evidence="2" key="1">
    <citation type="submission" date="2022-03" db="EMBL/GenBank/DDBJ databases">
        <authorList>
            <person name="Lindestad O."/>
        </authorList>
    </citation>
    <scope>NUCLEOTIDE SEQUENCE</scope>
</reference>
<name>A0A8S4R713_9NEOP</name>
<dbReference type="GO" id="GO:0004222">
    <property type="term" value="F:metalloendopeptidase activity"/>
    <property type="evidence" value="ECO:0007669"/>
    <property type="project" value="InterPro"/>
</dbReference>
<evidence type="ECO:0000259" key="1">
    <source>
        <dbReference type="Pfam" id="PF01431"/>
    </source>
</evidence>
<dbReference type="EMBL" id="CAKXAJ010024899">
    <property type="protein sequence ID" value="CAH2232410.1"/>
    <property type="molecule type" value="Genomic_DNA"/>
</dbReference>
<sequence length="222" mass="25062">MIEDVREAFAAATKDLPWMDASTRATTLRKLSAIRTFVGFPSWLLTHEDLDKHYQHVEVVEGDLFKSYLKLTQATVKKSLETLRKKPDRDRWVATATTVNAFYSATLNSVTFPAGILQPPFYGNGIEAINYGSIGAIMGHEVTHGFDDQGRRYDEQGNLAQWWTADTLQHYHARVKCIVDQYSRYGLPQLPNYTVSAALCGCSTAELEALWLGIRVRCTRKV</sequence>
<accession>A0A8S4R713</accession>
<dbReference type="CDD" id="cd08662">
    <property type="entry name" value="M13"/>
    <property type="match status" value="1"/>
</dbReference>
<gene>
    <name evidence="2" type="primary">jg7972</name>
    <name evidence="2" type="ORF">PAEG_LOCUS10678</name>
</gene>
<evidence type="ECO:0000313" key="3">
    <source>
        <dbReference type="Proteomes" id="UP000838756"/>
    </source>
</evidence>
<dbReference type="PRINTS" id="PR00786">
    <property type="entry name" value="NEPRILYSIN"/>
</dbReference>
<dbReference type="SUPFAM" id="SSF55486">
    <property type="entry name" value="Metalloproteases ('zincins'), catalytic domain"/>
    <property type="match status" value="1"/>
</dbReference>
<dbReference type="GO" id="GO:0016485">
    <property type="term" value="P:protein processing"/>
    <property type="evidence" value="ECO:0007669"/>
    <property type="project" value="TreeGrafter"/>
</dbReference>
<keyword evidence="3" id="KW-1185">Reference proteome</keyword>
<dbReference type="InterPro" id="IPR042089">
    <property type="entry name" value="Peptidase_M13_dom_2"/>
</dbReference>
<dbReference type="AlphaFoldDB" id="A0A8S4R713"/>
<dbReference type="InterPro" id="IPR024079">
    <property type="entry name" value="MetalloPept_cat_dom_sf"/>
</dbReference>
<evidence type="ECO:0000313" key="2">
    <source>
        <dbReference type="EMBL" id="CAH2232410.1"/>
    </source>
</evidence>
<dbReference type="Pfam" id="PF01431">
    <property type="entry name" value="Peptidase_M13"/>
    <property type="match status" value="1"/>
</dbReference>
<dbReference type="PANTHER" id="PTHR11733">
    <property type="entry name" value="ZINC METALLOPROTEASE FAMILY M13 NEPRILYSIN-RELATED"/>
    <property type="match status" value="1"/>
</dbReference>
<comment type="caution">
    <text evidence="2">The sequence shown here is derived from an EMBL/GenBank/DDBJ whole genome shotgun (WGS) entry which is preliminary data.</text>
</comment>
<proteinExistence type="predicted"/>
<dbReference type="InterPro" id="IPR000718">
    <property type="entry name" value="Peptidase_M13"/>
</dbReference>
<organism evidence="2 3">
    <name type="scientific">Pararge aegeria aegeria</name>
    <dbReference type="NCBI Taxonomy" id="348720"/>
    <lineage>
        <taxon>Eukaryota</taxon>
        <taxon>Metazoa</taxon>
        <taxon>Ecdysozoa</taxon>
        <taxon>Arthropoda</taxon>
        <taxon>Hexapoda</taxon>
        <taxon>Insecta</taxon>
        <taxon>Pterygota</taxon>
        <taxon>Neoptera</taxon>
        <taxon>Endopterygota</taxon>
        <taxon>Lepidoptera</taxon>
        <taxon>Glossata</taxon>
        <taxon>Ditrysia</taxon>
        <taxon>Papilionoidea</taxon>
        <taxon>Nymphalidae</taxon>
        <taxon>Satyrinae</taxon>
        <taxon>Satyrini</taxon>
        <taxon>Parargina</taxon>
        <taxon>Pararge</taxon>
    </lineage>
</organism>
<dbReference type="PANTHER" id="PTHR11733:SF133">
    <property type="entry name" value="PHOSPHATE-REGULATING NEUTRAL ENDOPEPTIDASE PHEX"/>
    <property type="match status" value="1"/>
</dbReference>